<evidence type="ECO:0000259" key="2">
    <source>
        <dbReference type="Pfam" id="PF20732"/>
    </source>
</evidence>
<dbReference type="PANTHER" id="PTHR42915">
    <property type="entry name" value="HYPOTHETICAL 460 KDA PROTEIN IN FEUA-SIGW INTERGENIC REGION [PRECURSOR]"/>
    <property type="match status" value="1"/>
</dbReference>
<name>A0A8J3Y011_9ACTN</name>
<dbReference type="PANTHER" id="PTHR42915:SF1">
    <property type="entry name" value="PEPTIDOGLYCAN BETA-N-ACETYLMURAMIDASE NAMZ"/>
    <property type="match status" value="1"/>
</dbReference>
<organism evidence="3 4">
    <name type="scientific">Planotetraspora thailandica</name>
    <dbReference type="NCBI Taxonomy" id="487172"/>
    <lineage>
        <taxon>Bacteria</taxon>
        <taxon>Bacillati</taxon>
        <taxon>Actinomycetota</taxon>
        <taxon>Actinomycetes</taxon>
        <taxon>Streptosporangiales</taxon>
        <taxon>Streptosporangiaceae</taxon>
        <taxon>Planotetraspora</taxon>
    </lineage>
</organism>
<proteinExistence type="predicted"/>
<comment type="caution">
    <text evidence="3">The sequence shown here is derived from an EMBL/GenBank/DDBJ whole genome shotgun (WGS) entry which is preliminary data.</text>
</comment>
<feature type="domain" description="Peptidoglycan beta-N-acetylmuramidase NamZ C-terminal" evidence="2">
    <location>
        <begin position="228"/>
        <end position="356"/>
    </location>
</feature>
<dbReference type="Pfam" id="PF20732">
    <property type="entry name" value="NamZ_C"/>
    <property type="match status" value="1"/>
</dbReference>
<dbReference type="InterPro" id="IPR048503">
    <property type="entry name" value="NamZ_C"/>
</dbReference>
<dbReference type="EMBL" id="BOOR01000063">
    <property type="protein sequence ID" value="GII58328.1"/>
    <property type="molecule type" value="Genomic_DNA"/>
</dbReference>
<feature type="domain" description="Peptidoglycan beta-N-acetylmuramidase NamZ N-terminal" evidence="1">
    <location>
        <begin position="25"/>
        <end position="224"/>
    </location>
</feature>
<protein>
    <recommendedName>
        <fullName evidence="5">DUF1343 domain-containing protein</fullName>
    </recommendedName>
</protein>
<accession>A0A8J3Y011</accession>
<dbReference type="InterPro" id="IPR008302">
    <property type="entry name" value="NamZ"/>
</dbReference>
<dbReference type="Pfam" id="PF07075">
    <property type="entry name" value="NamZ_N"/>
    <property type="match status" value="1"/>
</dbReference>
<evidence type="ECO:0000259" key="1">
    <source>
        <dbReference type="Pfam" id="PF07075"/>
    </source>
</evidence>
<sequence>MMTRVRTGLERLVAAPRPVREGRAGLVTNPTGVLPDLTPAAPALLAAGMRLTTLFSPEHGLRGTAQAGAGEADSTDPVTGLPVLDTYRRSADELDRLISASGVDTLVFDVADVGARFYTYIWTMYDLMAAAARLGLRFFVLDRPNPIGGVLVEGPLVEPACASFLGRAPIPVRHALTAGELALAFNREIGAKLDVVALEGWRREMHFDETGLPWVMPSANMPTLDTALVYPGTGLLEGTNVSEGRGTTRPFELVGAPYVDGRLASELNGTGLPGVVFRDTWFTPTFGKHAGVPVRGVQAHVTDRTAFRPVLTGVSMLHVLRTLHPGEFACLPFLDLLWGSDSLRGRLEAGDDPRSLCAPVPWPPEDGLLYV</sequence>
<dbReference type="RefSeq" id="WP_239119554.1">
    <property type="nucleotide sequence ID" value="NZ_BOOR01000063.1"/>
</dbReference>
<dbReference type="GO" id="GO:0033922">
    <property type="term" value="F:peptidoglycan beta-N-acetylmuramidase activity"/>
    <property type="evidence" value="ECO:0007669"/>
    <property type="project" value="InterPro"/>
</dbReference>
<reference evidence="3" key="1">
    <citation type="submission" date="2021-01" db="EMBL/GenBank/DDBJ databases">
        <title>Whole genome shotgun sequence of Planotetraspora thailandica NBRC 104271.</title>
        <authorList>
            <person name="Komaki H."/>
            <person name="Tamura T."/>
        </authorList>
    </citation>
    <scope>NUCLEOTIDE SEQUENCE</scope>
    <source>
        <strain evidence="3">NBRC 104271</strain>
    </source>
</reference>
<evidence type="ECO:0000313" key="3">
    <source>
        <dbReference type="EMBL" id="GII58328.1"/>
    </source>
</evidence>
<keyword evidence="4" id="KW-1185">Reference proteome</keyword>
<dbReference type="PIRSF" id="PIRSF016719">
    <property type="entry name" value="UCP016719"/>
    <property type="match status" value="1"/>
</dbReference>
<dbReference type="Proteomes" id="UP000605992">
    <property type="component" value="Unassembled WGS sequence"/>
</dbReference>
<evidence type="ECO:0008006" key="5">
    <source>
        <dbReference type="Google" id="ProtNLM"/>
    </source>
</evidence>
<evidence type="ECO:0000313" key="4">
    <source>
        <dbReference type="Proteomes" id="UP000605992"/>
    </source>
</evidence>
<dbReference type="Gene3D" id="3.90.1150.140">
    <property type="match status" value="1"/>
</dbReference>
<gene>
    <name evidence="3" type="ORF">Pth03_67170</name>
</gene>
<dbReference type="Gene3D" id="3.40.50.12170">
    <property type="entry name" value="Uncharacterised protein PF07075, DUF1343"/>
    <property type="match status" value="1"/>
</dbReference>
<dbReference type="InterPro" id="IPR048502">
    <property type="entry name" value="NamZ_N"/>
</dbReference>
<dbReference type="AlphaFoldDB" id="A0A8J3Y011"/>